<feature type="transmembrane region" description="Helical" evidence="2">
    <location>
        <begin position="479"/>
        <end position="500"/>
    </location>
</feature>
<evidence type="ECO:0000313" key="3">
    <source>
        <dbReference type="EMBL" id="BCJ36088.1"/>
    </source>
</evidence>
<accession>A0A7R7DQP7</accession>
<name>A0A7R7DQP7_9ACTN</name>
<proteinExistence type="predicted"/>
<protein>
    <recommendedName>
        <fullName evidence="5">DUF1349 domain-containing protein</fullName>
    </recommendedName>
</protein>
<feature type="region of interest" description="Disordered" evidence="1">
    <location>
        <begin position="506"/>
        <end position="527"/>
    </location>
</feature>
<keyword evidence="4" id="KW-1185">Reference proteome</keyword>
<feature type="transmembrane region" description="Helical" evidence="2">
    <location>
        <begin position="300"/>
        <end position="319"/>
    </location>
</feature>
<dbReference type="RefSeq" id="WP_203962503.1">
    <property type="nucleotide sequence ID" value="NZ_AP023355.1"/>
</dbReference>
<evidence type="ECO:0000256" key="2">
    <source>
        <dbReference type="SAM" id="Phobius"/>
    </source>
</evidence>
<feature type="transmembrane region" description="Helical" evidence="2">
    <location>
        <begin position="345"/>
        <end position="369"/>
    </location>
</feature>
<dbReference type="KEGG" id="atl:Athai_35910"/>
<evidence type="ECO:0000256" key="1">
    <source>
        <dbReference type="SAM" id="MobiDB-lite"/>
    </source>
</evidence>
<dbReference type="Gene3D" id="2.60.120.200">
    <property type="match status" value="1"/>
</dbReference>
<dbReference type="EMBL" id="AP023355">
    <property type="protein sequence ID" value="BCJ36088.1"/>
    <property type="molecule type" value="Genomic_DNA"/>
</dbReference>
<dbReference type="AlphaFoldDB" id="A0A7R7DQP7"/>
<feature type="compositionally biased region" description="Polar residues" evidence="1">
    <location>
        <begin position="518"/>
        <end position="527"/>
    </location>
</feature>
<sequence>MSTMTEDPPALRRAWTAFRTPARLVALAVAVLTVVAVALGTAYLNRSSCSAGNMPTACPTDPVGPGGRTVDDHFYFAHRTLTGDGSLTVRLAGMTGVITYPPPHHDTIVAGLVPWAKVGIIVKDGLRPGSSYAALMRTGRHGVRLQYDYVHDIAGSPRTAAPRWLRLTRTGGTVVGEESADGRRWRRVGVVRPKHLGARVDIGLFAASPGDLTLRRVGLGGSLEQVRFTQVTGTFDHVSLTGATSAHWAAGPIGEMGQTDWERYHRAPGLVARGGTLAVTGTGDIGPIGEQHAASVGDTLGGLPLALLLVLIVAARFGAGRGGRRRPAGDGEPGAGGRRYRLARLGVLVVATGVAGLVAAAIAVPAGVAALRAAGSAVIAVPLGTELRVVVGAAALLAAGAAFGYGLGTWCRRGWLGALVGTVTLLLPYAVGRVPLLPDAVADWLLRLSPAAGFAVLSSNTRFDQVTAHFAPSAGYLPLPWWGGLAVVCGYAAIACWLALRPRTAGRPAANDPVSRTGPGSESGSAT</sequence>
<evidence type="ECO:0000313" key="4">
    <source>
        <dbReference type="Proteomes" id="UP000611640"/>
    </source>
</evidence>
<evidence type="ECO:0008006" key="5">
    <source>
        <dbReference type="Google" id="ProtNLM"/>
    </source>
</evidence>
<keyword evidence="2" id="KW-0812">Transmembrane</keyword>
<reference evidence="3 4" key="1">
    <citation type="submission" date="2020-08" db="EMBL/GenBank/DDBJ databases">
        <title>Whole genome shotgun sequence of Actinocatenispora thailandica NBRC 105041.</title>
        <authorList>
            <person name="Komaki H."/>
            <person name="Tamura T."/>
        </authorList>
    </citation>
    <scope>NUCLEOTIDE SEQUENCE [LARGE SCALE GENOMIC DNA]</scope>
    <source>
        <strain evidence="3 4">NBRC 105041</strain>
    </source>
</reference>
<keyword evidence="2" id="KW-0472">Membrane</keyword>
<feature type="transmembrane region" description="Helical" evidence="2">
    <location>
        <begin position="414"/>
        <end position="431"/>
    </location>
</feature>
<gene>
    <name evidence="3" type="ORF">Athai_35910</name>
</gene>
<organism evidence="3 4">
    <name type="scientific">Actinocatenispora thailandica</name>
    <dbReference type="NCBI Taxonomy" id="227318"/>
    <lineage>
        <taxon>Bacteria</taxon>
        <taxon>Bacillati</taxon>
        <taxon>Actinomycetota</taxon>
        <taxon>Actinomycetes</taxon>
        <taxon>Micromonosporales</taxon>
        <taxon>Micromonosporaceae</taxon>
        <taxon>Actinocatenispora</taxon>
    </lineage>
</organism>
<keyword evidence="2" id="KW-1133">Transmembrane helix</keyword>
<feature type="transmembrane region" description="Helical" evidence="2">
    <location>
        <begin position="389"/>
        <end position="407"/>
    </location>
</feature>
<dbReference type="Proteomes" id="UP000611640">
    <property type="component" value="Chromosome"/>
</dbReference>